<feature type="coiled-coil region" evidence="1">
    <location>
        <begin position="7"/>
        <end position="48"/>
    </location>
</feature>
<dbReference type="RefSeq" id="WP_342610435.1">
    <property type="nucleotide sequence ID" value="NZ_CP128355.1"/>
</dbReference>
<evidence type="ECO:0000313" key="2">
    <source>
        <dbReference type="EMBL" id="XAF70783.1"/>
    </source>
</evidence>
<evidence type="ECO:0000313" key="3">
    <source>
        <dbReference type="Proteomes" id="UP001436297"/>
    </source>
</evidence>
<keyword evidence="3" id="KW-1185">Reference proteome</keyword>
<name>A0ABZ3EEA1_9STAP</name>
<sequence length="197" mass="23757">MKTQHLFDEYDEFVNNQTQNIANLEQERNSLRKENDQNQQEYKRLVANGEDDEADKLYSTIANNDDKIKAMTKRLNMKKEVSQEARDRKTVELIKHQAELPHLYNDEKQDVLNKLQDVVEEYNALMDKVNDINERYRDEHREFVLLYNHEHIHEKESLRRELNPYFREGYYSDYINKGADLPFINMKNNKLQFKKGV</sequence>
<protein>
    <submittedName>
        <fullName evidence="2">Pathogenicity island protein</fullName>
    </submittedName>
</protein>
<proteinExistence type="predicted"/>
<feature type="coiled-coil region" evidence="1">
    <location>
        <begin position="105"/>
        <end position="142"/>
    </location>
</feature>
<accession>A0ABZ3EEA1</accession>
<evidence type="ECO:0000256" key="1">
    <source>
        <dbReference type="SAM" id="Coils"/>
    </source>
</evidence>
<reference evidence="2 3" key="1">
    <citation type="journal article" date="2024" name="Pathogens">
        <title>Staphylococcus hsinchuensis sp. nov., Isolated from Soymilk.</title>
        <authorList>
            <person name="Wang Y.T."/>
            <person name="Lin Y.C."/>
            <person name="Hsieh Y.H."/>
            <person name="Lin Y.T."/>
            <person name="Hamada M."/>
            <person name="Chen C.C."/>
            <person name="Liou J.S."/>
            <person name="Lee A.Y."/>
            <person name="Zhang W.L."/>
            <person name="Chen Y.T."/>
            <person name="Huang C.H."/>
        </authorList>
    </citation>
    <scope>NUCLEOTIDE SEQUENCE [LARGE SCALE GENOMIC DNA]</scope>
    <source>
        <strain evidence="2 3">H164</strain>
    </source>
</reference>
<gene>
    <name evidence="2" type="ORF">QQM35_01305</name>
</gene>
<keyword evidence="1" id="KW-0175">Coiled coil</keyword>
<dbReference type="Proteomes" id="UP001436297">
    <property type="component" value="Chromosome"/>
</dbReference>
<organism evidence="2 3">
    <name type="scientific">Staphylococcus hsinchuensis</name>
    <dbReference type="NCBI Taxonomy" id="3051183"/>
    <lineage>
        <taxon>Bacteria</taxon>
        <taxon>Bacillati</taxon>
        <taxon>Bacillota</taxon>
        <taxon>Bacilli</taxon>
        <taxon>Bacillales</taxon>
        <taxon>Staphylococcaceae</taxon>
        <taxon>Staphylococcus</taxon>
    </lineage>
</organism>
<dbReference type="EMBL" id="CP128355">
    <property type="protein sequence ID" value="XAF70783.1"/>
    <property type="molecule type" value="Genomic_DNA"/>
</dbReference>